<gene>
    <name evidence="15 19" type="primary">ftsH</name>
    <name evidence="24" type="ORF">HAKA00212_LOCUS13369</name>
</gene>
<sequence length="663" mass="71692">MNKKETNTSWWRIILISLGISIICILAAFLAMKDGFFVLENNTKNNNPDSPENKASSKMAYARLLNYIEKGWIKTIDFYENGQIAIVEASSSELSDRPQRLRVEIPAGSTSLIGKLKEANVDINAHPPKLDIFKTISDTLGSLIVPGLVVAVFYLFLERANNNNNNNSNGSPFGPGGGPNQNMRGLGEIKKEIQKEPDTGITFKDIAGIEEVKEEFEEIVTFLKDPSRFTAVGATIPKGVLLVGPPGTGKTLLAKAIAGEAKVPFINISGSEFVEMFVGVGAARVRNLFEKAKQDTPCIIFIDEIDAVGRQRGAGVGGGNDEREQTLNQLLTEMDGFEKNKGIVVIAATNRADILDNALLRPGRFDRQVTVNPPDRAGRVAILAVHARNKKLSPAISLETIAQRTTGFGGAELANLLNEAAIISAREEKAEIGSKEISLAIERVIAGLEGPSIADNKNKRLVAYHEAGHAMVGTLLRNHDNVQNVTLVPRGQARGLTWFMPNEDPSLVTRGQIVARIVGALGGRAAEQSVFGSTEITTGASGDLAQVTDLAKQMILRFGMSGIGPVSLSKPGGSFLFVGRGVRPSNEYSEALAIKIDEQIRTITELCYNEAVEIMDLNRISLDLAVTGLIQDEVLTGVSFEKVVADFSKLPTNKIYESKFPKK</sequence>
<keyword evidence="5 15" id="KW-0812">Transmembrane</keyword>
<dbReference type="GO" id="GO:0004176">
    <property type="term" value="F:ATP-dependent peptidase activity"/>
    <property type="evidence" value="ECO:0007669"/>
    <property type="project" value="InterPro"/>
</dbReference>
<feature type="transmembrane region" description="Helical" evidence="15">
    <location>
        <begin position="12"/>
        <end position="32"/>
    </location>
</feature>
<dbReference type="InterPro" id="IPR005936">
    <property type="entry name" value="FtsH"/>
</dbReference>
<evidence type="ECO:0000256" key="11">
    <source>
        <dbReference type="ARBA" id="ARBA00022989"/>
    </source>
</evidence>
<dbReference type="Pfam" id="PF06480">
    <property type="entry name" value="FtsH_ext"/>
    <property type="match status" value="1"/>
</dbReference>
<evidence type="ECO:0000313" key="23">
    <source>
        <dbReference type="EMBL" id="BBA19093.1"/>
    </source>
</evidence>
<dbReference type="GeneID" id="6335642"/>
<dbReference type="InterPro" id="IPR027417">
    <property type="entry name" value="P-loop_NTPase"/>
</dbReference>
<evidence type="ECO:0000256" key="8">
    <source>
        <dbReference type="ARBA" id="ARBA00022801"/>
    </source>
</evidence>
<dbReference type="InterPro" id="IPR037219">
    <property type="entry name" value="Peptidase_M41-like"/>
</dbReference>
<dbReference type="InterPro" id="IPR003959">
    <property type="entry name" value="ATPase_AAA_core"/>
</dbReference>
<dbReference type="PANTHER" id="PTHR23076:SF139">
    <property type="entry name" value="ATP-DEPENDENT ZINC METALLOPROTEASE FTSH 2, CHLOROPLASTIC"/>
    <property type="match status" value="1"/>
</dbReference>
<evidence type="ECO:0000256" key="3">
    <source>
        <dbReference type="ARBA" id="ARBA00010550"/>
    </source>
</evidence>
<dbReference type="Gene3D" id="3.30.720.210">
    <property type="match status" value="1"/>
</dbReference>
<comment type="similarity">
    <text evidence="3">In the N-terminal section; belongs to the AAA ATPase family.</text>
</comment>
<evidence type="ECO:0000256" key="2">
    <source>
        <dbReference type="ARBA" id="ARBA00010044"/>
    </source>
</evidence>
<dbReference type="EMBL" id="HBIU01029008">
    <property type="protein sequence ID" value="CAE0634629.1"/>
    <property type="molecule type" value="Transcribed_RNA"/>
</dbReference>
<evidence type="ECO:0000256" key="17">
    <source>
        <dbReference type="SAM" id="MobiDB-lite"/>
    </source>
</evidence>
<dbReference type="InterPro" id="IPR003593">
    <property type="entry name" value="AAA+_ATPase"/>
</dbReference>
<dbReference type="InterPro" id="IPR041569">
    <property type="entry name" value="AAA_lid_3"/>
</dbReference>
<evidence type="ECO:0000256" key="13">
    <source>
        <dbReference type="ARBA" id="ARBA00023078"/>
    </source>
</evidence>
<dbReference type="PROSITE" id="PS00674">
    <property type="entry name" value="AAA"/>
    <property type="match status" value="1"/>
</dbReference>
<dbReference type="EC" id="3.4.24.-" evidence="15"/>
<evidence type="ECO:0000313" key="22">
    <source>
        <dbReference type="EMBL" id="BBA18817.1"/>
    </source>
</evidence>
<dbReference type="InterPro" id="IPR011546">
    <property type="entry name" value="Pept_M41_FtsH_extracell"/>
</dbReference>
<keyword evidence="19" id="KW-0934">Plastid</keyword>
<keyword evidence="12 15" id="KW-0482">Metalloprotease</keyword>
<dbReference type="FunFam" id="1.10.8.60:FF:000001">
    <property type="entry name" value="ATP-dependent zinc metalloprotease FtsH"/>
    <property type="match status" value="1"/>
</dbReference>
<evidence type="ECO:0000256" key="4">
    <source>
        <dbReference type="ARBA" id="ARBA00022670"/>
    </source>
</evidence>
<evidence type="ECO:0000256" key="5">
    <source>
        <dbReference type="ARBA" id="ARBA00022692"/>
    </source>
</evidence>
<comment type="subcellular location">
    <subcellularLocation>
        <location evidence="1">Membrane</location>
    </subcellularLocation>
    <subcellularLocation>
        <location evidence="15">Plastid</location>
        <location evidence="15">Chloroplast thylakoid membrane</location>
        <topology evidence="15">Multi-pass membrane protein</topology>
        <orientation evidence="15">Stromal side</orientation>
    </subcellularLocation>
</comment>
<dbReference type="EMBL" id="LC269919">
    <property type="protein sequence ID" value="BBA18401.1"/>
    <property type="molecule type" value="Genomic_DNA"/>
</dbReference>
<evidence type="ECO:0000256" key="12">
    <source>
        <dbReference type="ARBA" id="ARBA00023049"/>
    </source>
</evidence>
<dbReference type="RefSeq" id="YP_001936449.1">
    <property type="nucleotide sequence ID" value="NC_010772.1"/>
</dbReference>
<keyword evidence="8 15" id="KW-0378">Hydrolase</keyword>
<dbReference type="CDD" id="cd19501">
    <property type="entry name" value="RecA-like_FtsH"/>
    <property type="match status" value="1"/>
</dbReference>
<dbReference type="PANTHER" id="PTHR23076">
    <property type="entry name" value="METALLOPROTEASE M41 FTSH"/>
    <property type="match status" value="1"/>
</dbReference>
<dbReference type="SUPFAM" id="SSF140990">
    <property type="entry name" value="FtsH protease domain-like"/>
    <property type="match status" value="1"/>
</dbReference>
<dbReference type="Gene3D" id="1.20.58.760">
    <property type="entry name" value="Peptidase M41"/>
    <property type="match status" value="1"/>
</dbReference>
<keyword evidence="4 15" id="KW-0645">Protease</keyword>
<dbReference type="GO" id="GO:0004222">
    <property type="term" value="F:metalloendopeptidase activity"/>
    <property type="evidence" value="ECO:0007669"/>
    <property type="project" value="InterPro"/>
</dbReference>
<dbReference type="NCBIfam" id="TIGR01241">
    <property type="entry name" value="FtsH_fam"/>
    <property type="match status" value="1"/>
</dbReference>
<dbReference type="EMBL" id="LC269920">
    <property type="protein sequence ID" value="BBA18540.1"/>
    <property type="molecule type" value="Genomic_DNA"/>
</dbReference>
<comment type="cofactor">
    <cofactor evidence="15">
        <name>Zn(2+)</name>
        <dbReference type="ChEBI" id="CHEBI:29105"/>
    </cofactor>
    <text evidence="15">Binds 1 zinc ion per subunit.</text>
</comment>
<name>A0A224AMJ5_HETAK</name>
<dbReference type="EMBL" id="LC269922">
    <property type="protein sequence ID" value="BBA18817.1"/>
    <property type="molecule type" value="Genomic_DNA"/>
</dbReference>
<feature type="binding site" evidence="15">
    <location>
        <position position="465"/>
    </location>
    <ligand>
        <name>Zn(2+)</name>
        <dbReference type="ChEBI" id="CHEBI:29105"/>
        <note>catalytic</note>
    </ligand>
</feature>
<dbReference type="GO" id="GO:0005524">
    <property type="term" value="F:ATP binding"/>
    <property type="evidence" value="ECO:0007669"/>
    <property type="project" value="UniProtKB-UniRule"/>
</dbReference>
<accession>A0A224AMJ5</accession>
<protein>
    <recommendedName>
        <fullName evidence="15">ATP-dependent zinc metalloprotease FtsH</fullName>
        <ecNumber evidence="15">3.4.24.-</ecNumber>
    </recommendedName>
</protein>
<dbReference type="GO" id="GO:0010304">
    <property type="term" value="P:PSII associated light-harvesting complex II catabolic process"/>
    <property type="evidence" value="ECO:0007669"/>
    <property type="project" value="UniProtKB-ARBA"/>
</dbReference>
<feature type="binding site" evidence="15">
    <location>
        <position position="469"/>
    </location>
    <ligand>
        <name>Zn(2+)</name>
        <dbReference type="ChEBI" id="CHEBI:29105"/>
        <note>catalytic</note>
    </ligand>
</feature>
<feature type="region of interest" description="Disordered" evidence="17">
    <location>
        <begin position="165"/>
        <end position="184"/>
    </location>
</feature>
<dbReference type="FunFam" id="1.20.58.760:FF:000001">
    <property type="entry name" value="ATP-dependent zinc metalloprotease FtsH"/>
    <property type="match status" value="1"/>
</dbReference>
<dbReference type="SUPFAM" id="SSF52540">
    <property type="entry name" value="P-loop containing nucleoside triphosphate hydrolases"/>
    <property type="match status" value="1"/>
</dbReference>
<proteinExistence type="inferred from homology"/>
<geneLocation type="chloroplast" evidence="19"/>
<comment type="similarity">
    <text evidence="16">Belongs to the AAA ATPase family.</text>
</comment>
<dbReference type="Gene3D" id="1.10.8.60">
    <property type="match status" value="1"/>
</dbReference>
<comment type="caution">
    <text evidence="15">Lacks conserved residue(s) required for the propagation of feature annotation.</text>
</comment>
<evidence type="ECO:0000256" key="7">
    <source>
        <dbReference type="ARBA" id="ARBA00022741"/>
    </source>
</evidence>
<organism evidence="19">
    <name type="scientific">Heterosigma akashiwo</name>
    <name type="common">Chromophytic alga</name>
    <name type="synonym">Heterosigma carterae</name>
    <dbReference type="NCBI Taxonomy" id="2829"/>
    <lineage>
        <taxon>Eukaryota</taxon>
        <taxon>Sar</taxon>
        <taxon>Stramenopiles</taxon>
        <taxon>Ochrophyta</taxon>
        <taxon>Raphidophyceae</taxon>
        <taxon>Chattonellales</taxon>
        <taxon>Chattonellaceae</taxon>
        <taxon>Heterosigma</taxon>
    </lineage>
</organism>
<feature type="active site" evidence="15">
    <location>
        <position position="466"/>
    </location>
</feature>
<dbReference type="EMBL" id="LC269924">
    <property type="protein sequence ID" value="BBA19093.1"/>
    <property type="molecule type" value="Genomic_DNA"/>
</dbReference>
<dbReference type="GO" id="GO:0006508">
    <property type="term" value="P:proteolysis"/>
    <property type="evidence" value="ECO:0007669"/>
    <property type="project" value="UniProtKB-KW"/>
</dbReference>
<dbReference type="AlphaFoldDB" id="A0A224AMJ5"/>
<evidence type="ECO:0000256" key="6">
    <source>
        <dbReference type="ARBA" id="ARBA00022723"/>
    </source>
</evidence>
<keyword evidence="14 15" id="KW-0472">Membrane</keyword>
<comment type="subunit">
    <text evidence="15">Homohexamer.</text>
</comment>
<dbReference type="Pfam" id="PF00004">
    <property type="entry name" value="AAA"/>
    <property type="match status" value="1"/>
</dbReference>
<evidence type="ECO:0000256" key="10">
    <source>
        <dbReference type="ARBA" id="ARBA00022840"/>
    </source>
</evidence>
<feature type="binding site" evidence="15">
    <location>
        <begin position="244"/>
        <end position="251"/>
    </location>
    <ligand>
        <name>ATP</name>
        <dbReference type="ChEBI" id="CHEBI:30616"/>
    </ligand>
</feature>
<reference evidence="24" key="2">
    <citation type="submission" date="2021-01" db="EMBL/GenBank/DDBJ databases">
        <authorList>
            <person name="Corre E."/>
            <person name="Pelletier E."/>
            <person name="Niang G."/>
            <person name="Scheremetjew M."/>
            <person name="Finn R."/>
            <person name="Kale V."/>
            <person name="Holt S."/>
            <person name="Cochrane G."/>
            <person name="Meng A."/>
            <person name="Brown T."/>
            <person name="Cohen L."/>
        </authorList>
    </citation>
    <scope>NUCLEOTIDE SEQUENCE</scope>
    <source>
        <strain evidence="24">CCMP3107</strain>
    </source>
</reference>
<dbReference type="Pfam" id="PF17862">
    <property type="entry name" value="AAA_lid_3"/>
    <property type="match status" value="1"/>
</dbReference>
<evidence type="ECO:0000313" key="20">
    <source>
        <dbReference type="EMBL" id="BBA18401.1"/>
    </source>
</evidence>
<keyword evidence="13 15" id="KW-0793">Thylakoid</keyword>
<comment type="function">
    <text evidence="15">Acts as a processive, ATP-dependent zinc metallopeptidase.</text>
</comment>
<keyword evidence="19" id="KW-0150">Chloroplast</keyword>
<dbReference type="HAMAP" id="MF_01458">
    <property type="entry name" value="FtsH"/>
    <property type="match status" value="1"/>
</dbReference>
<keyword evidence="11 15" id="KW-1133">Transmembrane helix</keyword>
<reference evidence="19" key="1">
    <citation type="submission" date="2017-05" db="EMBL/GenBank/DDBJ databases">
        <title>Chloroplast genome sequences of Heterosigma akashiwo, a bloom-forming raphidophyte.</title>
        <authorList>
            <person name="Ueki S."/>
        </authorList>
    </citation>
    <scope>NUCLEOTIDE SEQUENCE</scope>
    <source>
        <strain evidence="21">CCAP934/4</strain>
        <strain evidence="19">CCAP934/8</strain>
        <strain evidence="23">CCMP1596</strain>
        <strain evidence="22">CCMP3374</strain>
        <strain evidence="20">EHUSP01</strain>
    </source>
</reference>
<dbReference type="GO" id="GO:0016887">
    <property type="term" value="F:ATP hydrolysis activity"/>
    <property type="evidence" value="ECO:0007669"/>
    <property type="project" value="UniProtKB-UniRule"/>
</dbReference>
<evidence type="ECO:0000313" key="21">
    <source>
        <dbReference type="EMBL" id="BBA18540.1"/>
    </source>
</evidence>
<comment type="similarity">
    <text evidence="2 15">In the C-terminal section; belongs to the peptidase M41 family.</text>
</comment>
<dbReference type="Gene3D" id="3.40.50.300">
    <property type="entry name" value="P-loop containing nucleotide triphosphate hydrolases"/>
    <property type="match status" value="1"/>
</dbReference>
<dbReference type="SMART" id="SM00382">
    <property type="entry name" value="AAA"/>
    <property type="match status" value="1"/>
</dbReference>
<keyword evidence="7 15" id="KW-0547">Nucleotide-binding</keyword>
<evidence type="ECO:0000313" key="19">
    <source>
        <dbReference type="EMBL" id="BBA18262.1"/>
    </source>
</evidence>
<keyword evidence="10 15" id="KW-0067">ATP-binding</keyword>
<dbReference type="GO" id="GO:0009535">
    <property type="term" value="C:chloroplast thylakoid membrane"/>
    <property type="evidence" value="ECO:0007669"/>
    <property type="project" value="UniProtKB-SubCell"/>
</dbReference>
<feature type="domain" description="AAA+ ATPase" evidence="18">
    <location>
        <begin position="236"/>
        <end position="375"/>
    </location>
</feature>
<comment type="similarity">
    <text evidence="15">In the central section; belongs to the AAA ATPase family.</text>
</comment>
<evidence type="ECO:0000256" key="14">
    <source>
        <dbReference type="ARBA" id="ARBA00023136"/>
    </source>
</evidence>
<dbReference type="SMR" id="A0A224AMJ5"/>
<dbReference type="InterPro" id="IPR003960">
    <property type="entry name" value="ATPase_AAA_CS"/>
</dbReference>
<evidence type="ECO:0000256" key="9">
    <source>
        <dbReference type="ARBA" id="ARBA00022833"/>
    </source>
</evidence>
<dbReference type="FunFam" id="3.40.50.300:FF:000001">
    <property type="entry name" value="ATP-dependent zinc metalloprotease FtsH"/>
    <property type="match status" value="1"/>
</dbReference>
<dbReference type="Pfam" id="PF01434">
    <property type="entry name" value="Peptidase_M41"/>
    <property type="match status" value="1"/>
</dbReference>
<evidence type="ECO:0000256" key="16">
    <source>
        <dbReference type="RuleBase" id="RU003651"/>
    </source>
</evidence>
<evidence type="ECO:0000256" key="15">
    <source>
        <dbReference type="HAMAP-Rule" id="MF_01458"/>
    </source>
</evidence>
<dbReference type="InterPro" id="IPR000642">
    <property type="entry name" value="Peptidase_M41"/>
</dbReference>
<keyword evidence="6 15" id="KW-0479">Metal-binding</keyword>
<evidence type="ECO:0000256" key="1">
    <source>
        <dbReference type="ARBA" id="ARBA00004370"/>
    </source>
</evidence>
<feature type="binding site" evidence="15">
    <location>
        <position position="543"/>
    </location>
    <ligand>
        <name>Zn(2+)</name>
        <dbReference type="ChEBI" id="CHEBI:29105"/>
        <note>catalytic</note>
    </ligand>
</feature>
<evidence type="ECO:0000313" key="24">
    <source>
        <dbReference type="EMBL" id="CAE0634629.1"/>
    </source>
</evidence>
<dbReference type="EMBL" id="LC269918">
    <property type="protein sequence ID" value="BBA18262.1"/>
    <property type="molecule type" value="Genomic_DNA"/>
</dbReference>
<evidence type="ECO:0000259" key="18">
    <source>
        <dbReference type="SMART" id="SM00382"/>
    </source>
</evidence>
<keyword evidence="9 15" id="KW-0862">Zinc</keyword>
<dbReference type="GO" id="GO:0008270">
    <property type="term" value="F:zinc ion binding"/>
    <property type="evidence" value="ECO:0007669"/>
    <property type="project" value="UniProtKB-UniRule"/>
</dbReference>